<dbReference type="PANTHER" id="PTHR28174">
    <property type="entry name" value="54S RIBOSOMAL PROTEIN L36, MITOCHONDRIAL"/>
    <property type="match status" value="1"/>
</dbReference>
<dbReference type="GO" id="GO:0005762">
    <property type="term" value="C:mitochondrial large ribosomal subunit"/>
    <property type="evidence" value="ECO:0007669"/>
    <property type="project" value="InterPro"/>
</dbReference>
<dbReference type="Proteomes" id="UP000070501">
    <property type="component" value="Unassembled WGS sequence"/>
</dbReference>
<dbReference type="OrthoDB" id="5587740at2759"/>
<accession>A0A136J6V9</accession>
<dbReference type="Pfam" id="PF21492">
    <property type="entry name" value="bL31_N"/>
    <property type="match status" value="1"/>
</dbReference>
<protein>
    <recommendedName>
        <fullName evidence="2">Ribosomal protein bL31m N-terminal domain-containing protein</fullName>
    </recommendedName>
</protein>
<dbReference type="Gene3D" id="6.20.130.10">
    <property type="match status" value="1"/>
</dbReference>
<gene>
    <name evidence="3" type="ORF">Micbo1qcDRAFT_160786</name>
</gene>
<proteinExistence type="predicted"/>
<feature type="compositionally biased region" description="Low complexity" evidence="1">
    <location>
        <begin position="145"/>
        <end position="166"/>
    </location>
</feature>
<dbReference type="EMBL" id="KQ964248">
    <property type="protein sequence ID" value="KXJ92918.1"/>
    <property type="molecule type" value="Genomic_DNA"/>
</dbReference>
<name>A0A136J6V9_9PEZI</name>
<dbReference type="InterPro" id="IPR034600">
    <property type="entry name" value="Ribosomal_bL31m"/>
</dbReference>
<dbReference type="InParanoid" id="A0A136J6V9"/>
<evidence type="ECO:0000313" key="4">
    <source>
        <dbReference type="Proteomes" id="UP000070501"/>
    </source>
</evidence>
<evidence type="ECO:0000259" key="2">
    <source>
        <dbReference type="Pfam" id="PF21492"/>
    </source>
</evidence>
<feature type="region of interest" description="Disordered" evidence="1">
    <location>
        <begin position="135"/>
        <end position="192"/>
    </location>
</feature>
<reference evidence="4" key="1">
    <citation type="submission" date="2016-02" db="EMBL/GenBank/DDBJ databases">
        <title>Draft genome sequence of Microdochium bolleyi, a fungal endophyte of beachgrass.</title>
        <authorList>
            <consortium name="DOE Joint Genome Institute"/>
            <person name="David A.S."/>
            <person name="May G."/>
            <person name="Haridas S."/>
            <person name="Lim J."/>
            <person name="Wang M."/>
            <person name="Labutti K."/>
            <person name="Lipzen A."/>
            <person name="Barry K."/>
            <person name="Grigoriev I.V."/>
        </authorList>
    </citation>
    <scope>NUCLEOTIDE SEQUENCE [LARGE SCALE GENOMIC DNA]</scope>
    <source>
        <strain evidence="4">J235TASD1</strain>
    </source>
</reference>
<dbReference type="GO" id="GO:0003735">
    <property type="term" value="F:structural constituent of ribosome"/>
    <property type="evidence" value="ECO:0007669"/>
    <property type="project" value="InterPro"/>
</dbReference>
<organism evidence="3 4">
    <name type="scientific">Microdochium bolleyi</name>
    <dbReference type="NCBI Taxonomy" id="196109"/>
    <lineage>
        <taxon>Eukaryota</taxon>
        <taxon>Fungi</taxon>
        <taxon>Dikarya</taxon>
        <taxon>Ascomycota</taxon>
        <taxon>Pezizomycotina</taxon>
        <taxon>Sordariomycetes</taxon>
        <taxon>Xylariomycetidae</taxon>
        <taxon>Xylariales</taxon>
        <taxon>Microdochiaceae</taxon>
        <taxon>Microdochium</taxon>
    </lineage>
</organism>
<dbReference type="STRING" id="196109.A0A136J6V9"/>
<dbReference type="GO" id="GO:0032543">
    <property type="term" value="P:mitochondrial translation"/>
    <property type="evidence" value="ECO:0007669"/>
    <property type="project" value="InterPro"/>
</dbReference>
<feature type="domain" description="Ribosomal protein bL31m N-terminal" evidence="2">
    <location>
        <begin position="61"/>
        <end position="106"/>
    </location>
</feature>
<dbReference type="InterPro" id="IPR048874">
    <property type="entry name" value="Ribosomal_bL31m_N"/>
</dbReference>
<sequence>MASRATSTGAVFGRRPALLSQTSTCQCASAATRSATQSTWSAGSRRAFSQTSARAADIIRRPRRPYQFTQLVQLSDGSTYTMRTSSPLGMYKSTKDTRNHLTWQPSDKSLKSVEVDEAGKLAAFRERFGRAFDLEVESEEQKSPGADSAAKNKSASKASSGDALGDLIAGYARPEDTPAAPVGHGKKPAGKK</sequence>
<dbReference type="AlphaFoldDB" id="A0A136J6V9"/>
<dbReference type="PANTHER" id="PTHR28174:SF1">
    <property type="entry name" value="LARGE RIBOSOMAL SUBUNIT PROTEIN BL31M"/>
    <property type="match status" value="1"/>
</dbReference>
<keyword evidence="4" id="KW-1185">Reference proteome</keyword>
<evidence type="ECO:0000256" key="1">
    <source>
        <dbReference type="SAM" id="MobiDB-lite"/>
    </source>
</evidence>
<evidence type="ECO:0000313" key="3">
    <source>
        <dbReference type="EMBL" id="KXJ92918.1"/>
    </source>
</evidence>